<dbReference type="EC" id="2.4.-.-" evidence="5"/>
<dbReference type="Pfam" id="PF13439">
    <property type="entry name" value="Glyco_transf_4"/>
    <property type="match status" value="1"/>
</dbReference>
<feature type="transmembrane region" description="Helical" evidence="2">
    <location>
        <begin position="89"/>
        <end position="107"/>
    </location>
</feature>
<feature type="domain" description="Glycosyl transferase family 1" evidence="3">
    <location>
        <begin position="674"/>
        <end position="829"/>
    </location>
</feature>
<evidence type="ECO:0000259" key="3">
    <source>
        <dbReference type="Pfam" id="PF00534"/>
    </source>
</evidence>
<sequence>MAPLIPLALYGWPLVAIALFAWLPLRTAILATFLGGWMFLPMETFYFEGIPNYDKSVAIIVGILAGLALHGEIGRLTEVRPHWFDLPMAVWIVLPFFSAVSVGLGVYDGLSGILTNFLVWGMPYWIGRAFFSDPADIRLLATAIVVAGLVYVPFCLYESRFSPQLHNIVYGYHQHDFRQTLRYGGYRPMVFMTHGLMVAMFMATATLMAVALWYSGARQRLLNMPMAGVVVILLITTILSRSTGALLLMALGGAAILAADHWRKAFPLTMLAMVAPVYVFSRLGQTNLAERMVQAAETIFGPQRAASLYYRIYNEEALMQRAFEAPIFGWRGWNLARQIHPGMEPHEMPVAESMWILAFGQNGLVGLAAFITLMILAPIVLFRRLPKPLLRHPTGAVVACMGLGAILYSIDGMFNAMLNPMFMLMLGTVTGLLAAAPVRRIAPPPRKDHAPPIVAPRAAIPQPPGPRPLRILYATGPGDLIPTYRHWRHGNDDPSQMNVAYTHQFHDMCSRLNASAWLISPREPKRTLDDGDVRIDYRPIPLFNRAGPLHHLGLFWYSLRLVASARRYRADLVVSTRYAHWFVLSILPALGIAVVPSLHGKLWATHRTPGIIQRTVLALSKRFFAHHCQAIMVASDDIAQQVRLLTTGPARPIRRFSPLYRRAAFANLAPPDFASRPFRVLYAGRIETTKGVDDLLTLARQWRAAGRDDIRIDLCGDGSHLAALQQQATALNLDDRFKCHGHCNRNEMQHMLAAAHIVVVPTRASLHEGFNQVVVEAVMAGRPVVSSRVCPATAEVPEAVWLVEPDAVDQYRHAIETLADDEATFNRYRAGTRAAADRYFDGRYSWGVVLETIVRETFAQKTTTTFIPPSPTPTPLKPTDVTQ</sequence>
<feature type="transmembrane region" description="Helical" evidence="2">
    <location>
        <begin position="416"/>
        <end position="438"/>
    </location>
</feature>
<organism evidence="5 6">
    <name type="scientific">Natronomicrosphaera hydrolytica</name>
    <dbReference type="NCBI Taxonomy" id="3242702"/>
    <lineage>
        <taxon>Bacteria</taxon>
        <taxon>Pseudomonadati</taxon>
        <taxon>Planctomycetota</taxon>
        <taxon>Phycisphaerae</taxon>
        <taxon>Phycisphaerales</taxon>
        <taxon>Phycisphaeraceae</taxon>
        <taxon>Natronomicrosphaera</taxon>
    </lineage>
</organism>
<proteinExistence type="predicted"/>
<dbReference type="InterPro" id="IPR028098">
    <property type="entry name" value="Glyco_trans_4-like_N"/>
</dbReference>
<dbReference type="GO" id="GO:0016757">
    <property type="term" value="F:glycosyltransferase activity"/>
    <property type="evidence" value="ECO:0007669"/>
    <property type="project" value="UniProtKB-KW"/>
</dbReference>
<evidence type="ECO:0000256" key="1">
    <source>
        <dbReference type="SAM" id="MobiDB-lite"/>
    </source>
</evidence>
<dbReference type="PANTHER" id="PTHR12526">
    <property type="entry name" value="GLYCOSYLTRANSFERASE"/>
    <property type="match status" value="1"/>
</dbReference>
<feature type="transmembrane region" description="Helical" evidence="2">
    <location>
        <begin position="137"/>
        <end position="157"/>
    </location>
</feature>
<evidence type="ECO:0000259" key="4">
    <source>
        <dbReference type="Pfam" id="PF13439"/>
    </source>
</evidence>
<evidence type="ECO:0000313" key="6">
    <source>
        <dbReference type="Proteomes" id="UP001575105"/>
    </source>
</evidence>
<name>A0ABV4UA06_9BACT</name>
<feature type="transmembrane region" description="Helical" evidence="2">
    <location>
        <begin position="114"/>
        <end position="131"/>
    </location>
</feature>
<dbReference type="CDD" id="cd03801">
    <property type="entry name" value="GT4_PimA-like"/>
    <property type="match status" value="1"/>
</dbReference>
<dbReference type="InterPro" id="IPR001296">
    <property type="entry name" value="Glyco_trans_1"/>
</dbReference>
<gene>
    <name evidence="5" type="ORF">ACERK3_12445</name>
</gene>
<keyword evidence="2" id="KW-0812">Transmembrane</keyword>
<evidence type="ECO:0000256" key="2">
    <source>
        <dbReference type="SAM" id="Phobius"/>
    </source>
</evidence>
<feature type="transmembrane region" description="Helical" evidence="2">
    <location>
        <begin position="52"/>
        <end position="69"/>
    </location>
</feature>
<feature type="transmembrane region" description="Helical" evidence="2">
    <location>
        <begin position="226"/>
        <end position="258"/>
    </location>
</feature>
<dbReference type="Pfam" id="PF00534">
    <property type="entry name" value="Glycos_transf_1"/>
    <property type="match status" value="1"/>
</dbReference>
<feature type="domain" description="Glycosyltransferase subfamily 4-like N-terminal" evidence="4">
    <location>
        <begin position="510"/>
        <end position="645"/>
    </location>
</feature>
<keyword evidence="2" id="KW-0472">Membrane</keyword>
<evidence type="ECO:0000313" key="5">
    <source>
        <dbReference type="EMBL" id="MFA9479093.1"/>
    </source>
</evidence>
<accession>A0ABV4UA06</accession>
<comment type="caution">
    <text evidence="5">The sequence shown here is derived from an EMBL/GenBank/DDBJ whole genome shotgun (WGS) entry which is preliminary data.</text>
</comment>
<feature type="transmembrane region" description="Helical" evidence="2">
    <location>
        <begin position="355"/>
        <end position="382"/>
    </location>
</feature>
<dbReference type="EMBL" id="JBGUBD010000007">
    <property type="protein sequence ID" value="MFA9479093.1"/>
    <property type="molecule type" value="Genomic_DNA"/>
</dbReference>
<feature type="transmembrane region" description="Helical" evidence="2">
    <location>
        <begin position="189"/>
        <end position="214"/>
    </location>
</feature>
<keyword evidence="2" id="KW-1133">Transmembrane helix</keyword>
<keyword evidence="5" id="KW-0328">Glycosyltransferase</keyword>
<dbReference type="Gene3D" id="3.40.50.2000">
    <property type="entry name" value="Glycogen Phosphorylase B"/>
    <property type="match status" value="2"/>
</dbReference>
<reference evidence="5 6" key="1">
    <citation type="submission" date="2024-08" db="EMBL/GenBank/DDBJ databases">
        <title>Whole-genome sequencing of halo(alkali)philic microorganisms from hypersaline lakes.</title>
        <authorList>
            <person name="Sorokin D.Y."/>
            <person name="Merkel A.Y."/>
            <person name="Messina E."/>
            <person name="Yakimov M."/>
        </authorList>
    </citation>
    <scope>NUCLEOTIDE SEQUENCE [LARGE SCALE GENOMIC DNA]</scope>
    <source>
        <strain evidence="5 6">AB-hyl4</strain>
    </source>
</reference>
<dbReference type="SUPFAM" id="SSF53756">
    <property type="entry name" value="UDP-Glycosyltransferase/glycogen phosphorylase"/>
    <property type="match status" value="1"/>
</dbReference>
<keyword evidence="6" id="KW-1185">Reference proteome</keyword>
<protein>
    <submittedName>
        <fullName evidence="5">Glycosyltransferase</fullName>
        <ecNumber evidence="5">2.4.-.-</ecNumber>
    </submittedName>
</protein>
<feature type="transmembrane region" description="Helical" evidence="2">
    <location>
        <begin position="12"/>
        <end position="40"/>
    </location>
</feature>
<keyword evidence="5" id="KW-0808">Transferase</keyword>
<feature type="region of interest" description="Disordered" evidence="1">
    <location>
        <begin position="864"/>
        <end position="883"/>
    </location>
</feature>
<feature type="transmembrane region" description="Helical" evidence="2">
    <location>
        <begin position="265"/>
        <end position="283"/>
    </location>
</feature>
<feature type="transmembrane region" description="Helical" evidence="2">
    <location>
        <begin position="389"/>
        <end position="410"/>
    </location>
</feature>
<dbReference type="Proteomes" id="UP001575105">
    <property type="component" value="Unassembled WGS sequence"/>
</dbReference>
<dbReference type="RefSeq" id="WP_425346020.1">
    <property type="nucleotide sequence ID" value="NZ_JBGUBD010000007.1"/>
</dbReference>